<dbReference type="Gene3D" id="3.40.190.120">
    <property type="entry name" value="Osmoprotection protein (prox), domain 2"/>
    <property type="match status" value="1"/>
</dbReference>
<name>A0A0P6Y6P2_9CHLR</name>
<feature type="domain" description="ABC-type glycine betaine transport system substrate-binding" evidence="2">
    <location>
        <begin position="38"/>
        <end position="301"/>
    </location>
</feature>
<evidence type="ECO:0000313" key="3">
    <source>
        <dbReference type="EMBL" id="KPL77251.1"/>
    </source>
</evidence>
<dbReference type="InterPro" id="IPR007210">
    <property type="entry name" value="ABC_Gly_betaine_transp_sub-bd"/>
</dbReference>
<comment type="caution">
    <text evidence="3">The sequence shown here is derived from an EMBL/GenBank/DDBJ whole genome shotgun (WGS) entry which is preliminary data.</text>
</comment>
<evidence type="ECO:0000313" key="4">
    <source>
        <dbReference type="Proteomes" id="UP000050417"/>
    </source>
</evidence>
<dbReference type="Pfam" id="PF04069">
    <property type="entry name" value="OpuAC"/>
    <property type="match status" value="1"/>
</dbReference>
<feature type="chain" id="PRO_5006133395" evidence="1">
    <location>
        <begin position="28"/>
        <end position="308"/>
    </location>
</feature>
<proteinExistence type="predicted"/>
<keyword evidence="1" id="KW-0732">Signal</keyword>
<gene>
    <name evidence="3" type="ORF">ADN00_08895</name>
</gene>
<accession>A0A0P6Y6P2</accession>
<dbReference type="Proteomes" id="UP000050417">
    <property type="component" value="Unassembled WGS sequence"/>
</dbReference>
<dbReference type="SUPFAM" id="SSF53850">
    <property type="entry name" value="Periplasmic binding protein-like II"/>
    <property type="match status" value="1"/>
</dbReference>
<dbReference type="GO" id="GO:0043190">
    <property type="term" value="C:ATP-binding cassette (ABC) transporter complex"/>
    <property type="evidence" value="ECO:0007669"/>
    <property type="project" value="InterPro"/>
</dbReference>
<evidence type="ECO:0000259" key="2">
    <source>
        <dbReference type="Pfam" id="PF04069"/>
    </source>
</evidence>
<protein>
    <submittedName>
        <fullName evidence="3">Quaternary ammonium transporter</fullName>
    </submittedName>
</protein>
<keyword evidence="4" id="KW-1185">Reference proteome</keyword>
<dbReference type="OrthoDB" id="9801163at2"/>
<dbReference type="STRING" id="1134406.ADN00_08895"/>
<sequence>MLKSKKMHKLFFVLLAAVMLVSACAPAAGSQPAESAGKVIIGSKDFTEQYIIAEMYAQILENAGFTVERKLNLGGTPIAHQAIINNEIQLYPEYTSTGLMTVLKLSPIQNAQQIFTTVKEGYEENYGLTWLEPSPFNNSQALAMTREVAAKYGITTYSDLSKVAPELILGGPPEFSEREDGIKGLQGAYGGFEFKELKQLGKGSLRYEALMAGQVDVVVAFGTDGAINGNDLLLLVDDKVFYPIYNVAPVIRQDTLTAYPQIADLLNELSPLLTDEIMSGLNWQVDGPEKKEPADVARDFLVENGLID</sequence>
<dbReference type="RefSeq" id="WP_075062645.1">
    <property type="nucleotide sequence ID" value="NZ_LGCL01000023.1"/>
</dbReference>
<dbReference type="PROSITE" id="PS51257">
    <property type="entry name" value="PROKAR_LIPOPROTEIN"/>
    <property type="match status" value="1"/>
</dbReference>
<organism evidence="3 4">
    <name type="scientific">Ornatilinea apprima</name>
    <dbReference type="NCBI Taxonomy" id="1134406"/>
    <lineage>
        <taxon>Bacteria</taxon>
        <taxon>Bacillati</taxon>
        <taxon>Chloroflexota</taxon>
        <taxon>Anaerolineae</taxon>
        <taxon>Anaerolineales</taxon>
        <taxon>Anaerolineaceae</taxon>
        <taxon>Ornatilinea</taxon>
    </lineage>
</organism>
<reference evidence="3 4" key="1">
    <citation type="submission" date="2015-07" db="EMBL/GenBank/DDBJ databases">
        <title>Genome sequence of Ornatilinea apprima DSM 23815.</title>
        <authorList>
            <person name="Hemp J."/>
            <person name="Ward L.M."/>
            <person name="Pace L.A."/>
            <person name="Fischer W.W."/>
        </authorList>
    </citation>
    <scope>NUCLEOTIDE SEQUENCE [LARGE SCALE GENOMIC DNA]</scope>
    <source>
        <strain evidence="3 4">P3M-1</strain>
    </source>
</reference>
<evidence type="ECO:0000256" key="1">
    <source>
        <dbReference type="SAM" id="SignalP"/>
    </source>
</evidence>
<feature type="signal peptide" evidence="1">
    <location>
        <begin position="1"/>
        <end position="27"/>
    </location>
</feature>
<dbReference type="GO" id="GO:0022857">
    <property type="term" value="F:transmembrane transporter activity"/>
    <property type="evidence" value="ECO:0007669"/>
    <property type="project" value="InterPro"/>
</dbReference>
<dbReference type="Gene3D" id="3.40.190.10">
    <property type="entry name" value="Periplasmic binding protein-like II"/>
    <property type="match status" value="1"/>
</dbReference>
<dbReference type="AlphaFoldDB" id="A0A0P6Y6P2"/>
<dbReference type="EMBL" id="LGCL01000023">
    <property type="protein sequence ID" value="KPL77251.1"/>
    <property type="molecule type" value="Genomic_DNA"/>
</dbReference>